<dbReference type="PRINTS" id="PR00337">
    <property type="entry name" value="LEUILEVALBP"/>
</dbReference>
<reference evidence="5 6" key="1">
    <citation type="journal article" date="2019" name="Int. J. Syst. Evol. Microbiol.">
        <title>The Global Catalogue of Microorganisms (GCM) 10K type strain sequencing project: providing services to taxonomists for standard genome sequencing and annotation.</title>
        <authorList>
            <consortium name="The Broad Institute Genomics Platform"/>
            <consortium name="The Broad Institute Genome Sequencing Center for Infectious Disease"/>
            <person name="Wu L."/>
            <person name="Ma J."/>
        </authorList>
    </citation>
    <scope>NUCLEOTIDE SEQUENCE [LARGE SCALE GENOMIC DNA]</scope>
    <source>
        <strain evidence="5 6">NBRC 111368</strain>
    </source>
</reference>
<dbReference type="SUPFAM" id="SSF53822">
    <property type="entry name" value="Periplasmic binding protein-like I"/>
    <property type="match status" value="1"/>
</dbReference>
<accession>A0ABD5RZ06</accession>
<dbReference type="EMBL" id="JBHSWU010000204">
    <property type="protein sequence ID" value="MFC6724525.1"/>
    <property type="molecule type" value="Genomic_DNA"/>
</dbReference>
<name>A0ABD5RZ06_9EURY</name>
<keyword evidence="6" id="KW-1185">Reference proteome</keyword>
<comment type="caution">
    <text evidence="5">The sequence shown here is derived from an EMBL/GenBank/DDBJ whole genome shotgun (WGS) entry which is preliminary data.</text>
</comment>
<keyword evidence="1" id="KW-0813">Transport</keyword>
<dbReference type="InterPro" id="IPR028081">
    <property type="entry name" value="Leu-bd"/>
</dbReference>
<dbReference type="PANTHER" id="PTHR30483">
    <property type="entry name" value="LEUCINE-SPECIFIC-BINDING PROTEIN"/>
    <property type="match status" value="1"/>
</dbReference>
<dbReference type="PANTHER" id="PTHR30483:SF6">
    <property type="entry name" value="PERIPLASMIC BINDING PROTEIN OF ABC TRANSPORTER FOR NATURAL AMINO ACIDS"/>
    <property type="match status" value="1"/>
</dbReference>
<dbReference type="GO" id="GO:0006865">
    <property type="term" value="P:amino acid transport"/>
    <property type="evidence" value="ECO:0007669"/>
    <property type="project" value="UniProtKB-KW"/>
</dbReference>
<organism evidence="5 6">
    <name type="scientific">Halobium palmae</name>
    <dbReference type="NCBI Taxonomy" id="1776492"/>
    <lineage>
        <taxon>Archaea</taxon>
        <taxon>Methanobacteriati</taxon>
        <taxon>Methanobacteriota</taxon>
        <taxon>Stenosarchaea group</taxon>
        <taxon>Halobacteria</taxon>
        <taxon>Halobacteriales</taxon>
        <taxon>Haloferacaceae</taxon>
        <taxon>Halobium</taxon>
    </lineage>
</organism>
<evidence type="ECO:0000256" key="3">
    <source>
        <dbReference type="ARBA" id="ARBA00022970"/>
    </source>
</evidence>
<dbReference type="InterPro" id="IPR000709">
    <property type="entry name" value="Leu_Ile_Val-bd"/>
</dbReference>
<keyword evidence="3" id="KW-0029">Amino-acid transport</keyword>
<dbReference type="Gene3D" id="3.40.50.2300">
    <property type="match status" value="2"/>
</dbReference>
<evidence type="ECO:0000259" key="4">
    <source>
        <dbReference type="Pfam" id="PF13458"/>
    </source>
</evidence>
<evidence type="ECO:0000313" key="5">
    <source>
        <dbReference type="EMBL" id="MFC6724525.1"/>
    </source>
</evidence>
<evidence type="ECO:0000313" key="6">
    <source>
        <dbReference type="Proteomes" id="UP001596328"/>
    </source>
</evidence>
<evidence type="ECO:0000256" key="1">
    <source>
        <dbReference type="ARBA" id="ARBA00022448"/>
    </source>
</evidence>
<dbReference type="Pfam" id="PF13458">
    <property type="entry name" value="Peripla_BP_6"/>
    <property type="match status" value="1"/>
</dbReference>
<dbReference type="InterPro" id="IPR051010">
    <property type="entry name" value="BCAA_transport"/>
</dbReference>
<dbReference type="InterPro" id="IPR006311">
    <property type="entry name" value="TAT_signal"/>
</dbReference>
<gene>
    <name evidence="5" type="ORF">ACFQE1_09085</name>
</gene>
<proteinExistence type="predicted"/>
<dbReference type="AlphaFoldDB" id="A0ABD5RZ06"/>
<dbReference type="Proteomes" id="UP001596328">
    <property type="component" value="Unassembled WGS sequence"/>
</dbReference>
<dbReference type="PROSITE" id="PS51257">
    <property type="entry name" value="PROKAR_LIPOPROTEIN"/>
    <property type="match status" value="1"/>
</dbReference>
<protein>
    <submittedName>
        <fullName evidence="5">Amino acid ABC transporter substrate-binding protein</fullName>
    </submittedName>
</protein>
<sequence length="411" mass="43716">MPDRQYSRRQYVKAAGAAGLAGATGLSGCTAFGGGGSGSDTITIGAAVPESGPLSTVGKEMLTGYELGVEMINANDGIDGREVELIVQDDESDPRKLREALQNITSNNDVQAIWGSFSSPLVMAGSAIAEQQGLPFLAVATCYQEPLVNGDKEWTYTPFPKTRDVATATKEILEIVPEAERPARVGIWEPNSGWGSEMAEAWDQTLSDAGYEVAMRAKFNSGNKDFSTLISKAQSAEVDALVSNPQPPDGITAMKQLRSSGYMPKFIEFVRASDPQAWWSALGEAGNHVLMSPGWAPGLNANGSDALMSAYAEQAGDDQSERPRVAVGVGYNLAQTTRQALSSAESTEPDAIRSALNGETFSTVIGEFEFDEYGMPAEGQLTAASAQWQDGEQALVYPQTDGASELQYPLQ</sequence>
<feature type="domain" description="Leucine-binding protein" evidence="4">
    <location>
        <begin position="41"/>
        <end position="381"/>
    </location>
</feature>
<dbReference type="InterPro" id="IPR028082">
    <property type="entry name" value="Peripla_BP_I"/>
</dbReference>
<dbReference type="PROSITE" id="PS51318">
    <property type="entry name" value="TAT"/>
    <property type="match status" value="1"/>
</dbReference>
<evidence type="ECO:0000256" key="2">
    <source>
        <dbReference type="ARBA" id="ARBA00022729"/>
    </source>
</evidence>
<keyword evidence="2" id="KW-0732">Signal</keyword>
<dbReference type="CDD" id="cd06338">
    <property type="entry name" value="PBP1_ABC_ligand_binding-like"/>
    <property type="match status" value="1"/>
</dbReference>